<protein>
    <submittedName>
        <fullName evidence="1">Uncharacterized protein</fullName>
    </submittedName>
</protein>
<evidence type="ECO:0000313" key="1">
    <source>
        <dbReference type="EMBL" id="KAK4764486.1"/>
    </source>
</evidence>
<evidence type="ECO:0000313" key="2">
    <source>
        <dbReference type="Proteomes" id="UP001345219"/>
    </source>
</evidence>
<dbReference type="Proteomes" id="UP001345219">
    <property type="component" value="Chromosome 11"/>
</dbReference>
<gene>
    <name evidence="1" type="ORF">SAY87_013924</name>
</gene>
<keyword evidence="2" id="KW-1185">Reference proteome</keyword>
<proteinExistence type="predicted"/>
<dbReference type="AlphaFoldDB" id="A0AAN7KCR0"/>
<comment type="caution">
    <text evidence="1">The sequence shown here is derived from an EMBL/GenBank/DDBJ whole genome shotgun (WGS) entry which is preliminary data.</text>
</comment>
<organism evidence="1 2">
    <name type="scientific">Trapa incisa</name>
    <dbReference type="NCBI Taxonomy" id="236973"/>
    <lineage>
        <taxon>Eukaryota</taxon>
        <taxon>Viridiplantae</taxon>
        <taxon>Streptophyta</taxon>
        <taxon>Embryophyta</taxon>
        <taxon>Tracheophyta</taxon>
        <taxon>Spermatophyta</taxon>
        <taxon>Magnoliopsida</taxon>
        <taxon>eudicotyledons</taxon>
        <taxon>Gunneridae</taxon>
        <taxon>Pentapetalae</taxon>
        <taxon>rosids</taxon>
        <taxon>malvids</taxon>
        <taxon>Myrtales</taxon>
        <taxon>Lythraceae</taxon>
        <taxon>Trapa</taxon>
    </lineage>
</organism>
<accession>A0AAN7KCR0</accession>
<name>A0AAN7KCR0_9MYRT</name>
<reference evidence="1 2" key="1">
    <citation type="journal article" date="2023" name="Hortic Res">
        <title>Pangenome of water caltrop reveals structural variations and asymmetric subgenome divergence after allopolyploidization.</title>
        <authorList>
            <person name="Zhang X."/>
            <person name="Chen Y."/>
            <person name="Wang L."/>
            <person name="Yuan Y."/>
            <person name="Fang M."/>
            <person name="Shi L."/>
            <person name="Lu R."/>
            <person name="Comes H.P."/>
            <person name="Ma Y."/>
            <person name="Chen Y."/>
            <person name="Huang G."/>
            <person name="Zhou Y."/>
            <person name="Zheng Z."/>
            <person name="Qiu Y."/>
        </authorList>
    </citation>
    <scope>NUCLEOTIDE SEQUENCE [LARGE SCALE GENOMIC DNA]</scope>
    <source>
        <tissue evidence="1">Roots</tissue>
    </source>
</reference>
<sequence length="53" mass="5950">MILKEFISSSPGLTVFLRSNSSRRTEKRMIQTARILTVFQGETGGKVHSIIRA</sequence>
<dbReference type="EMBL" id="JAXIOK010000008">
    <property type="protein sequence ID" value="KAK4764486.1"/>
    <property type="molecule type" value="Genomic_DNA"/>
</dbReference>